<evidence type="ECO:0000256" key="3">
    <source>
        <dbReference type="ARBA" id="ARBA00022670"/>
    </source>
</evidence>
<feature type="binding site" evidence="6">
    <location>
        <position position="232"/>
    </location>
    <ligand>
        <name>a divalent metal cation</name>
        <dbReference type="ChEBI" id="CHEBI:60240"/>
        <label>1</label>
    </ligand>
</feature>
<proteinExistence type="inferred from homology"/>
<evidence type="ECO:0000256" key="2">
    <source>
        <dbReference type="ARBA" id="ARBA00022438"/>
    </source>
</evidence>
<comment type="cofactor">
    <cofactor evidence="6">
        <name>Co(2+)</name>
        <dbReference type="ChEBI" id="CHEBI:48828"/>
    </cofactor>
    <cofactor evidence="6">
        <name>Zn(2+)</name>
        <dbReference type="ChEBI" id="CHEBI:29105"/>
    </cofactor>
    <cofactor evidence="6">
        <name>Mn(2+)</name>
        <dbReference type="ChEBI" id="CHEBI:29035"/>
    </cofactor>
    <cofactor evidence="6">
        <name>Fe(2+)</name>
        <dbReference type="ChEBI" id="CHEBI:29033"/>
    </cofactor>
    <text evidence="6">Binds 2 divalent metal cations per subunit. Has a high-affinity and a low affinity metal-binding site. The true nature of the physiological cofactor is under debate. The enzyme is active with cobalt, zinc, manganese or divalent iron ions. Most likely, methionine aminopeptidases function as mononuclear Fe(2+)-metalloproteases under physiological conditions, and the catalytically relevant metal-binding site has been assigned to the histidine-containing high-affinity site.</text>
</comment>
<dbReference type="AlphaFoldDB" id="A0A1F5VDY7"/>
<keyword evidence="5 6" id="KW-0378">Hydrolase</keyword>
<protein>
    <recommendedName>
        <fullName evidence="6 7">Methionine aminopeptidase</fullName>
        <shortName evidence="6">MAP</shortName>
        <shortName evidence="6">MetAP</shortName>
        <ecNumber evidence="6 7">3.4.11.18</ecNumber>
    </recommendedName>
    <alternativeName>
        <fullName evidence="6">Peptidase M</fullName>
    </alternativeName>
</protein>
<keyword evidence="2 6" id="KW-0031">Aminopeptidase</keyword>
<reference evidence="9 10" key="1">
    <citation type="journal article" date="2016" name="Nat. Commun.">
        <title>Thousands of microbial genomes shed light on interconnected biogeochemical processes in an aquifer system.</title>
        <authorList>
            <person name="Anantharaman K."/>
            <person name="Brown C.T."/>
            <person name="Hug L.A."/>
            <person name="Sharon I."/>
            <person name="Castelle C.J."/>
            <person name="Probst A.J."/>
            <person name="Thomas B.C."/>
            <person name="Singh A."/>
            <person name="Wilkins M.J."/>
            <person name="Karaoz U."/>
            <person name="Brodie E.L."/>
            <person name="Williams K.H."/>
            <person name="Hubbard S.S."/>
            <person name="Banfield J.F."/>
        </authorList>
    </citation>
    <scope>NUCLEOTIDE SEQUENCE [LARGE SCALE GENOMIC DNA]</scope>
</reference>
<dbReference type="GO" id="GO:0004239">
    <property type="term" value="F:initiator methionyl aminopeptidase activity"/>
    <property type="evidence" value="ECO:0007669"/>
    <property type="project" value="UniProtKB-UniRule"/>
</dbReference>
<feature type="binding site" evidence="6">
    <location>
        <position position="201"/>
    </location>
    <ligand>
        <name>a divalent metal cation</name>
        <dbReference type="ChEBI" id="CHEBI:60240"/>
        <label>2</label>
        <note>catalytic</note>
    </ligand>
</feature>
<dbReference type="STRING" id="1817863.A2Y62_03025"/>
<dbReference type="Proteomes" id="UP000178943">
    <property type="component" value="Unassembled WGS sequence"/>
</dbReference>
<dbReference type="Gene3D" id="3.90.230.10">
    <property type="entry name" value="Creatinase/methionine aminopeptidase superfamily"/>
    <property type="match status" value="1"/>
</dbReference>
<name>A0A1F5VDY7_9BACT</name>
<evidence type="ECO:0000256" key="6">
    <source>
        <dbReference type="HAMAP-Rule" id="MF_01974"/>
    </source>
</evidence>
<dbReference type="PANTHER" id="PTHR43330">
    <property type="entry name" value="METHIONINE AMINOPEPTIDASE"/>
    <property type="match status" value="1"/>
</dbReference>
<dbReference type="GO" id="GO:0070006">
    <property type="term" value="F:metalloaminopeptidase activity"/>
    <property type="evidence" value="ECO:0007669"/>
    <property type="project" value="UniProtKB-UniRule"/>
</dbReference>
<dbReference type="NCBIfam" id="TIGR00500">
    <property type="entry name" value="met_pdase_I"/>
    <property type="match status" value="1"/>
</dbReference>
<dbReference type="InterPro" id="IPR002467">
    <property type="entry name" value="Pept_M24A_MAP1"/>
</dbReference>
<evidence type="ECO:0000313" key="10">
    <source>
        <dbReference type="Proteomes" id="UP000178943"/>
    </source>
</evidence>
<evidence type="ECO:0000256" key="7">
    <source>
        <dbReference type="RuleBase" id="RU003653"/>
    </source>
</evidence>
<keyword evidence="3 6" id="KW-0645">Protease</keyword>
<comment type="subunit">
    <text evidence="6">Monomer.</text>
</comment>
<accession>A0A1F5VDY7</accession>
<dbReference type="GO" id="GO:0046872">
    <property type="term" value="F:metal ion binding"/>
    <property type="evidence" value="ECO:0007669"/>
    <property type="project" value="UniProtKB-UniRule"/>
</dbReference>
<evidence type="ECO:0000313" key="9">
    <source>
        <dbReference type="EMBL" id="OGF61659.1"/>
    </source>
</evidence>
<dbReference type="CDD" id="cd01086">
    <property type="entry name" value="MetAP1"/>
    <property type="match status" value="1"/>
</dbReference>
<dbReference type="EMBL" id="MFGW01000189">
    <property type="protein sequence ID" value="OGF61659.1"/>
    <property type="molecule type" value="Genomic_DNA"/>
</dbReference>
<dbReference type="SUPFAM" id="SSF55920">
    <property type="entry name" value="Creatinase/aminopeptidase"/>
    <property type="match status" value="1"/>
</dbReference>
<comment type="caution">
    <text evidence="9">The sequence shown here is derived from an EMBL/GenBank/DDBJ whole genome shotgun (WGS) entry which is preliminary data.</text>
</comment>
<feature type="binding site" evidence="6">
    <location>
        <position position="175"/>
    </location>
    <ligand>
        <name>substrate</name>
    </ligand>
</feature>
<feature type="binding site" evidence="6">
    <location>
        <position position="105"/>
    </location>
    <ligand>
        <name>a divalent metal cation</name>
        <dbReference type="ChEBI" id="CHEBI:60240"/>
        <label>1</label>
    </ligand>
</feature>
<comment type="function">
    <text evidence="1 6">Removes the N-terminal methionine from nascent proteins. The N-terminal methionine is often cleaved when the second residue in the primary sequence is small and uncharged (Met-Ala-, Cys, Gly, Pro, Ser, Thr, or Val). Requires deformylation of the N(alpha)-formylated initiator methionine before it can be hydrolyzed.</text>
</comment>
<organism evidence="9 10">
    <name type="scientific">Candidatus Fischerbacteria bacterium RBG_13_37_8</name>
    <dbReference type="NCBI Taxonomy" id="1817863"/>
    <lineage>
        <taxon>Bacteria</taxon>
        <taxon>Candidatus Fischeribacteriota</taxon>
    </lineage>
</organism>
<feature type="binding site" evidence="6">
    <location>
        <position position="168"/>
    </location>
    <ligand>
        <name>a divalent metal cation</name>
        <dbReference type="ChEBI" id="CHEBI:60240"/>
        <label>2</label>
        <note>catalytic</note>
    </ligand>
</feature>
<evidence type="ECO:0000256" key="1">
    <source>
        <dbReference type="ARBA" id="ARBA00002521"/>
    </source>
</evidence>
<dbReference type="HAMAP" id="MF_01974">
    <property type="entry name" value="MetAP_1"/>
    <property type="match status" value="1"/>
</dbReference>
<feature type="binding site" evidence="6">
    <location>
        <position position="232"/>
    </location>
    <ligand>
        <name>a divalent metal cation</name>
        <dbReference type="ChEBI" id="CHEBI:60240"/>
        <label>2</label>
        <note>catalytic</note>
    </ligand>
</feature>
<dbReference type="GO" id="GO:0005829">
    <property type="term" value="C:cytosol"/>
    <property type="evidence" value="ECO:0007669"/>
    <property type="project" value="TreeGrafter"/>
</dbReference>
<feature type="binding site" evidence="6">
    <location>
        <position position="105"/>
    </location>
    <ligand>
        <name>a divalent metal cation</name>
        <dbReference type="ChEBI" id="CHEBI:60240"/>
        <label>2</label>
        <note>catalytic</note>
    </ligand>
</feature>
<evidence type="ECO:0000259" key="8">
    <source>
        <dbReference type="Pfam" id="PF00557"/>
    </source>
</evidence>
<dbReference type="InterPro" id="IPR001714">
    <property type="entry name" value="Pept_M24_MAP"/>
</dbReference>
<evidence type="ECO:0000256" key="4">
    <source>
        <dbReference type="ARBA" id="ARBA00022723"/>
    </source>
</evidence>
<feature type="domain" description="Peptidase M24" evidence="8">
    <location>
        <begin position="12"/>
        <end position="238"/>
    </location>
</feature>
<dbReference type="InterPro" id="IPR036005">
    <property type="entry name" value="Creatinase/aminopeptidase-like"/>
</dbReference>
<comment type="catalytic activity">
    <reaction evidence="6 7">
        <text>Release of N-terminal amino acids, preferentially methionine, from peptides and arylamides.</text>
        <dbReference type="EC" id="3.4.11.18"/>
    </reaction>
</comment>
<feature type="binding site" evidence="6">
    <location>
        <position position="77"/>
    </location>
    <ligand>
        <name>substrate</name>
    </ligand>
</feature>
<feature type="binding site" evidence="6">
    <location>
        <position position="94"/>
    </location>
    <ligand>
        <name>a divalent metal cation</name>
        <dbReference type="ChEBI" id="CHEBI:60240"/>
        <label>1</label>
    </ligand>
</feature>
<dbReference type="PANTHER" id="PTHR43330:SF27">
    <property type="entry name" value="METHIONINE AMINOPEPTIDASE"/>
    <property type="match status" value="1"/>
</dbReference>
<dbReference type="InterPro" id="IPR000994">
    <property type="entry name" value="Pept_M24"/>
</dbReference>
<dbReference type="Pfam" id="PF00557">
    <property type="entry name" value="Peptidase_M24"/>
    <property type="match status" value="1"/>
</dbReference>
<keyword evidence="4 6" id="KW-0479">Metal-binding</keyword>
<dbReference type="EC" id="3.4.11.18" evidence="6 7"/>
<comment type="similarity">
    <text evidence="6">Belongs to the peptidase M24A family. Methionine aminopeptidase type 1 subfamily.</text>
</comment>
<gene>
    <name evidence="6" type="primary">map</name>
    <name evidence="9" type="ORF">A2Y62_03025</name>
</gene>
<dbReference type="PROSITE" id="PS00680">
    <property type="entry name" value="MAP_1"/>
    <property type="match status" value="1"/>
</dbReference>
<dbReference type="GO" id="GO:0006508">
    <property type="term" value="P:proteolysis"/>
    <property type="evidence" value="ECO:0007669"/>
    <property type="project" value="UniProtKB-KW"/>
</dbReference>
<dbReference type="PRINTS" id="PR00599">
    <property type="entry name" value="MAPEPTIDASE"/>
</dbReference>
<sequence length="248" mass="27786">MIEIKTPQEILKIKRSCALVAELLEELEKLIVPGVTTRELDEFAEDYIRRKRAIPAFKGYRNYPASICTSVNEVIVHGIPDDTKLKEGEIIGIDVGVLMDGYYGDAAKTFPVGKVQQQYLHLIQITKESLHIGIEQIKENNRIGDLSHAIQKHVERNGYNVIRDFVGHGVGIRLHEDPKIPNYGEPSTGPRLKTGMVLAIEPMVTMGSYEVEILPDQWTARTKDGSYSAHFEHTVAVTHTEALILTTT</sequence>
<evidence type="ECO:0000256" key="5">
    <source>
        <dbReference type="ARBA" id="ARBA00022801"/>
    </source>
</evidence>